<sequence length="344" mass="37525">MMEALGDDPAVSAQSLVNEESIVKALREMLPSMDANTVTLKAVMQKVAVRFGMDFPDLKAQWRPRIKALLPDLLGLCAGGDVSEAEGAKGQPEANEEEEEEEADLRPSRKRTERSGKKRNTVVEASEEEEEEEDGGIDSDASESDAAKPEEDDEDDVAPVKKKRRTCAHCCFWSPLQSDDGPTKKRKGKEAAPPVKRPKASKQEDPAGLALLKELGRAAGVLKLLKSASSTEEAEEILRDRLLDAGISFSGSYPTSRDISTAKRKHAKEKELEGIDTSLIISGGRSRRGAAQPRISYKEDPVSGEEENADDDEDDEDEEEEEDDNEDDGQESAASDSDASEESF</sequence>
<dbReference type="PANTHER" id="PTHR15410">
    <property type="entry name" value="HIRA-INTERACTING PROTEIN 3"/>
    <property type="match status" value="1"/>
</dbReference>
<feature type="compositionally biased region" description="Polar residues" evidence="1">
    <location>
        <begin position="249"/>
        <end position="259"/>
    </location>
</feature>
<dbReference type="AlphaFoldDB" id="A0A9W6Y159"/>
<feature type="region of interest" description="Disordered" evidence="1">
    <location>
        <begin position="173"/>
        <end position="206"/>
    </location>
</feature>
<feature type="compositionally biased region" description="Acidic residues" evidence="1">
    <location>
        <begin position="302"/>
        <end position="330"/>
    </location>
</feature>
<evidence type="ECO:0000256" key="1">
    <source>
        <dbReference type="SAM" id="MobiDB-lite"/>
    </source>
</evidence>
<feature type="compositionally biased region" description="Acidic residues" evidence="1">
    <location>
        <begin position="94"/>
        <end position="103"/>
    </location>
</feature>
<accession>A0A9W6Y159</accession>
<dbReference type="GO" id="GO:0005634">
    <property type="term" value="C:nucleus"/>
    <property type="evidence" value="ECO:0007669"/>
    <property type="project" value="TreeGrafter"/>
</dbReference>
<reference evidence="2" key="1">
    <citation type="submission" date="2023-04" db="EMBL/GenBank/DDBJ databases">
        <title>Phytophthora fragariaefolia NBRC 109709.</title>
        <authorList>
            <person name="Ichikawa N."/>
            <person name="Sato H."/>
            <person name="Tonouchi N."/>
        </authorList>
    </citation>
    <scope>NUCLEOTIDE SEQUENCE</scope>
    <source>
        <strain evidence="2">NBRC 109709</strain>
    </source>
</reference>
<protein>
    <submittedName>
        <fullName evidence="2">Unnamed protein product</fullName>
    </submittedName>
</protein>
<organism evidence="2 3">
    <name type="scientific">Phytophthora fragariaefolia</name>
    <dbReference type="NCBI Taxonomy" id="1490495"/>
    <lineage>
        <taxon>Eukaryota</taxon>
        <taxon>Sar</taxon>
        <taxon>Stramenopiles</taxon>
        <taxon>Oomycota</taxon>
        <taxon>Peronosporomycetes</taxon>
        <taxon>Peronosporales</taxon>
        <taxon>Peronosporaceae</taxon>
        <taxon>Phytophthora</taxon>
    </lineage>
</organism>
<feature type="compositionally biased region" description="Basic residues" evidence="1">
    <location>
        <begin position="108"/>
        <end position="120"/>
    </location>
</feature>
<gene>
    <name evidence="2" type="ORF">Pfra01_001942200</name>
</gene>
<dbReference type="PANTHER" id="PTHR15410:SF2">
    <property type="entry name" value="HIRA-INTERACTING PROTEIN 3"/>
    <property type="match status" value="1"/>
</dbReference>
<dbReference type="Gene3D" id="1.10.10.60">
    <property type="entry name" value="Homeodomain-like"/>
    <property type="match status" value="1"/>
</dbReference>
<feature type="region of interest" description="Disordered" evidence="1">
    <location>
        <begin position="247"/>
        <end position="344"/>
    </location>
</feature>
<dbReference type="EMBL" id="BSXT01002510">
    <property type="protein sequence ID" value="GMF49289.1"/>
    <property type="molecule type" value="Genomic_DNA"/>
</dbReference>
<dbReference type="OrthoDB" id="514832at2759"/>
<keyword evidence="3" id="KW-1185">Reference proteome</keyword>
<proteinExistence type="predicted"/>
<feature type="compositionally biased region" description="Acidic residues" evidence="1">
    <location>
        <begin position="125"/>
        <end position="143"/>
    </location>
</feature>
<evidence type="ECO:0000313" key="2">
    <source>
        <dbReference type="EMBL" id="GMF49289.1"/>
    </source>
</evidence>
<dbReference type="SUPFAM" id="SSF109715">
    <property type="entry name" value="DEK C-terminal domain"/>
    <property type="match status" value="1"/>
</dbReference>
<dbReference type="Proteomes" id="UP001165121">
    <property type="component" value="Unassembled WGS sequence"/>
</dbReference>
<evidence type="ECO:0000313" key="3">
    <source>
        <dbReference type="Proteomes" id="UP001165121"/>
    </source>
</evidence>
<dbReference type="InterPro" id="IPR037647">
    <property type="entry name" value="HIRIP3"/>
</dbReference>
<feature type="region of interest" description="Disordered" evidence="1">
    <location>
        <begin position="84"/>
        <end position="160"/>
    </location>
</feature>
<name>A0A9W6Y159_9STRA</name>
<comment type="caution">
    <text evidence="2">The sequence shown here is derived from an EMBL/GenBank/DDBJ whole genome shotgun (WGS) entry which is preliminary data.</text>
</comment>